<dbReference type="Proteomes" id="UP000004358">
    <property type="component" value="Unassembled WGS sequence"/>
</dbReference>
<sequence length="94" mass="10597">MRGIEKVRKRWTIQAAARNLGLILRTVFGIGTARSLQDLARLFSALYLALILVEKCLRRLVQPEPYKKSELDHSRILSPANHHPIETAAFSTGC</sequence>
<organism evidence="1 2">
    <name type="scientific">Blastopirellula marina DSM 3645</name>
    <dbReference type="NCBI Taxonomy" id="314230"/>
    <lineage>
        <taxon>Bacteria</taxon>
        <taxon>Pseudomonadati</taxon>
        <taxon>Planctomycetota</taxon>
        <taxon>Planctomycetia</taxon>
        <taxon>Pirellulales</taxon>
        <taxon>Pirellulaceae</taxon>
        <taxon>Blastopirellula</taxon>
    </lineage>
</organism>
<evidence type="ECO:0000313" key="2">
    <source>
        <dbReference type="Proteomes" id="UP000004358"/>
    </source>
</evidence>
<proteinExistence type="predicted"/>
<evidence type="ECO:0008006" key="3">
    <source>
        <dbReference type="Google" id="ProtNLM"/>
    </source>
</evidence>
<dbReference type="EMBL" id="AANZ01000004">
    <property type="protein sequence ID" value="EAQ81532.1"/>
    <property type="molecule type" value="Genomic_DNA"/>
</dbReference>
<accession>A3ZP58</accession>
<evidence type="ECO:0000313" key="1">
    <source>
        <dbReference type="EMBL" id="EAQ81532.1"/>
    </source>
</evidence>
<reference evidence="1 2" key="1">
    <citation type="submission" date="2006-02" db="EMBL/GenBank/DDBJ databases">
        <authorList>
            <person name="Amann R."/>
            <person name="Ferriera S."/>
            <person name="Johnson J."/>
            <person name="Kravitz S."/>
            <person name="Halpern A."/>
            <person name="Remington K."/>
            <person name="Beeson K."/>
            <person name="Tran B."/>
            <person name="Rogers Y.-H."/>
            <person name="Friedman R."/>
            <person name="Venter J.C."/>
        </authorList>
    </citation>
    <scope>NUCLEOTIDE SEQUENCE [LARGE SCALE GENOMIC DNA]</scope>
    <source>
        <strain evidence="1 2">DSM 3645</strain>
    </source>
</reference>
<gene>
    <name evidence="1" type="ORF">DSM3645_28162</name>
</gene>
<dbReference type="AlphaFoldDB" id="A3ZP58"/>
<name>A3ZP58_9BACT</name>
<dbReference type="HOGENOM" id="CLU_2380477_0_0_0"/>
<protein>
    <recommendedName>
        <fullName evidence="3">Transposase</fullName>
    </recommendedName>
</protein>
<comment type="caution">
    <text evidence="1">The sequence shown here is derived from an EMBL/GenBank/DDBJ whole genome shotgun (WGS) entry which is preliminary data.</text>
</comment>